<dbReference type="EMBL" id="CAAHFH010000003">
    <property type="protein sequence ID" value="VGO23395.1"/>
    <property type="molecule type" value="Genomic_DNA"/>
</dbReference>
<evidence type="ECO:0000259" key="8">
    <source>
        <dbReference type="Pfam" id="PF00884"/>
    </source>
</evidence>
<evidence type="ECO:0000256" key="1">
    <source>
        <dbReference type="ARBA" id="ARBA00001913"/>
    </source>
</evidence>
<dbReference type="GO" id="GO:0004065">
    <property type="term" value="F:arylsulfatase activity"/>
    <property type="evidence" value="ECO:0007669"/>
    <property type="project" value="TreeGrafter"/>
</dbReference>
<evidence type="ECO:0000313" key="10">
    <source>
        <dbReference type="Proteomes" id="UP000346198"/>
    </source>
</evidence>
<protein>
    <submittedName>
        <fullName evidence="9">Arylsulfatase</fullName>
    </submittedName>
</protein>
<evidence type="ECO:0000256" key="7">
    <source>
        <dbReference type="SAM" id="MobiDB-lite"/>
    </source>
</evidence>
<keyword evidence="4" id="KW-0732">Signal</keyword>
<feature type="region of interest" description="Disordered" evidence="7">
    <location>
        <begin position="159"/>
        <end position="180"/>
    </location>
</feature>
<dbReference type="AlphaFoldDB" id="A0A6C2USV2"/>
<sequence>MKRRIFIWEITVASVVFNQNSALGNQKSSQPNFIFILSDDQDWTETSVQMHPDLPNSKNRYIETPNLEKLASQGIVFSTTYAPAPVCSPTRISLQTGKSPAALHWTKASNPVTAADNFPLVPERINKNIPADETTIAEILKTAGYATAHYGKWHLAGGGPEKHGYDESDGDTSNQDAAPHIPPNPVDIFGITERACAFMEKNATADTPFFMQLSHHALHYPQNADPILLKKYARLSGGSTEDKNVRRMATDQHQ</sequence>
<accession>A0A6C2USV2</accession>
<dbReference type="Pfam" id="PF00884">
    <property type="entry name" value="Sulfatase"/>
    <property type="match status" value="1"/>
</dbReference>
<comment type="cofactor">
    <cofactor evidence="1">
        <name>Ca(2+)</name>
        <dbReference type="ChEBI" id="CHEBI:29108"/>
    </cofactor>
</comment>
<evidence type="ECO:0000256" key="5">
    <source>
        <dbReference type="ARBA" id="ARBA00022801"/>
    </source>
</evidence>
<evidence type="ECO:0000256" key="3">
    <source>
        <dbReference type="ARBA" id="ARBA00022723"/>
    </source>
</evidence>
<evidence type="ECO:0000256" key="2">
    <source>
        <dbReference type="ARBA" id="ARBA00008779"/>
    </source>
</evidence>
<evidence type="ECO:0000256" key="6">
    <source>
        <dbReference type="ARBA" id="ARBA00022837"/>
    </source>
</evidence>
<dbReference type="InterPro" id="IPR000917">
    <property type="entry name" value="Sulfatase_N"/>
</dbReference>
<gene>
    <name evidence="9" type="primary">atsA_261</name>
    <name evidence="9" type="ORF">SCARR_05502</name>
</gene>
<organism evidence="9 10">
    <name type="scientific">Pontiella sulfatireligans</name>
    <dbReference type="NCBI Taxonomy" id="2750658"/>
    <lineage>
        <taxon>Bacteria</taxon>
        <taxon>Pseudomonadati</taxon>
        <taxon>Kiritimatiellota</taxon>
        <taxon>Kiritimatiellia</taxon>
        <taxon>Kiritimatiellales</taxon>
        <taxon>Pontiellaceae</taxon>
        <taxon>Pontiella</taxon>
    </lineage>
</organism>
<reference evidence="9 10" key="1">
    <citation type="submission" date="2019-04" db="EMBL/GenBank/DDBJ databases">
        <authorList>
            <person name="Van Vliet M D."/>
        </authorList>
    </citation>
    <scope>NUCLEOTIDE SEQUENCE [LARGE SCALE GENOMIC DNA]</scope>
    <source>
        <strain evidence="9 10">F21</strain>
    </source>
</reference>
<feature type="domain" description="Sulfatase N-terminal" evidence="8">
    <location>
        <begin position="31"/>
        <end position="236"/>
    </location>
</feature>
<keyword evidence="5" id="KW-0378">Hydrolase</keyword>
<dbReference type="Proteomes" id="UP000346198">
    <property type="component" value="Unassembled WGS sequence"/>
</dbReference>
<dbReference type="GO" id="GO:0046872">
    <property type="term" value="F:metal ion binding"/>
    <property type="evidence" value="ECO:0007669"/>
    <property type="project" value="UniProtKB-KW"/>
</dbReference>
<dbReference type="Gene3D" id="3.40.720.10">
    <property type="entry name" value="Alkaline Phosphatase, subunit A"/>
    <property type="match status" value="1"/>
</dbReference>
<keyword evidence="10" id="KW-1185">Reference proteome</keyword>
<dbReference type="InterPro" id="IPR017850">
    <property type="entry name" value="Alkaline_phosphatase_core_sf"/>
</dbReference>
<dbReference type="PANTHER" id="PTHR42693">
    <property type="entry name" value="ARYLSULFATASE FAMILY MEMBER"/>
    <property type="match status" value="1"/>
</dbReference>
<dbReference type="PANTHER" id="PTHR42693:SF42">
    <property type="entry name" value="ARYLSULFATASE G"/>
    <property type="match status" value="1"/>
</dbReference>
<name>A0A6C2USV2_9BACT</name>
<evidence type="ECO:0000313" key="9">
    <source>
        <dbReference type="EMBL" id="VGO23395.1"/>
    </source>
</evidence>
<proteinExistence type="inferred from homology"/>
<dbReference type="RefSeq" id="WP_136065684.1">
    <property type="nucleotide sequence ID" value="NZ_CAAHFH010000003.1"/>
</dbReference>
<keyword evidence="6" id="KW-0106">Calcium</keyword>
<comment type="similarity">
    <text evidence="2">Belongs to the sulfatase family.</text>
</comment>
<dbReference type="InterPro" id="IPR050738">
    <property type="entry name" value="Sulfatase"/>
</dbReference>
<evidence type="ECO:0000256" key="4">
    <source>
        <dbReference type="ARBA" id="ARBA00022729"/>
    </source>
</evidence>
<dbReference type="SUPFAM" id="SSF53649">
    <property type="entry name" value="Alkaline phosphatase-like"/>
    <property type="match status" value="1"/>
</dbReference>
<keyword evidence="3" id="KW-0479">Metal-binding</keyword>